<dbReference type="PROSITE" id="PS01124">
    <property type="entry name" value="HTH_ARAC_FAMILY_2"/>
    <property type="match status" value="1"/>
</dbReference>
<evidence type="ECO:0000256" key="1">
    <source>
        <dbReference type="ARBA" id="ARBA00023015"/>
    </source>
</evidence>
<organism evidence="5 6">
    <name type="scientific">Streptomyces erythrochromogenes</name>
    <dbReference type="NCBI Taxonomy" id="285574"/>
    <lineage>
        <taxon>Bacteria</taxon>
        <taxon>Bacillati</taxon>
        <taxon>Actinomycetota</taxon>
        <taxon>Actinomycetes</taxon>
        <taxon>Kitasatosporales</taxon>
        <taxon>Streptomycetaceae</taxon>
        <taxon>Streptomyces</taxon>
    </lineage>
</organism>
<protein>
    <submittedName>
        <fullName evidence="5">AraC family transcriptional regulator</fullName>
    </submittedName>
</protein>
<dbReference type="SMART" id="SM00342">
    <property type="entry name" value="HTH_ARAC"/>
    <property type="match status" value="1"/>
</dbReference>
<keyword evidence="1" id="KW-0805">Transcription regulation</keyword>
<gene>
    <name evidence="5" type="ORF">OHA91_06920</name>
</gene>
<evidence type="ECO:0000259" key="4">
    <source>
        <dbReference type="PROSITE" id="PS01124"/>
    </source>
</evidence>
<dbReference type="Pfam" id="PF12625">
    <property type="entry name" value="Arabinose_bd"/>
    <property type="match status" value="1"/>
</dbReference>
<dbReference type="Pfam" id="PF12833">
    <property type="entry name" value="HTH_18"/>
    <property type="match status" value="1"/>
</dbReference>
<dbReference type="EMBL" id="CP108036">
    <property type="protein sequence ID" value="WUN78247.1"/>
    <property type="molecule type" value="Genomic_DNA"/>
</dbReference>
<dbReference type="PANTHER" id="PTHR47894">
    <property type="entry name" value="HTH-TYPE TRANSCRIPTIONAL REGULATOR GADX"/>
    <property type="match status" value="1"/>
</dbReference>
<dbReference type="InterPro" id="IPR009057">
    <property type="entry name" value="Homeodomain-like_sf"/>
</dbReference>
<dbReference type="PANTHER" id="PTHR47894:SF1">
    <property type="entry name" value="HTH-TYPE TRANSCRIPTIONAL REGULATOR VQSM"/>
    <property type="match status" value="1"/>
</dbReference>
<dbReference type="InterPro" id="IPR032687">
    <property type="entry name" value="AraC-type_N"/>
</dbReference>
<keyword evidence="2" id="KW-0238">DNA-binding</keyword>
<dbReference type="SUPFAM" id="SSF46689">
    <property type="entry name" value="Homeodomain-like"/>
    <property type="match status" value="1"/>
</dbReference>
<proteinExistence type="predicted"/>
<feature type="domain" description="HTH araC/xylS-type" evidence="4">
    <location>
        <begin position="240"/>
        <end position="338"/>
    </location>
</feature>
<keyword evidence="6" id="KW-1185">Reference proteome</keyword>
<dbReference type="Proteomes" id="UP001432312">
    <property type="component" value="Chromosome"/>
</dbReference>
<keyword evidence="3" id="KW-0804">Transcription</keyword>
<dbReference type="InterPro" id="IPR018060">
    <property type="entry name" value="HTH_AraC"/>
</dbReference>
<reference evidence="5" key="1">
    <citation type="submission" date="2022-10" db="EMBL/GenBank/DDBJ databases">
        <title>The complete genomes of actinobacterial strains from the NBC collection.</title>
        <authorList>
            <person name="Joergensen T.S."/>
            <person name="Alvarez Arevalo M."/>
            <person name="Sterndorff E.B."/>
            <person name="Faurdal D."/>
            <person name="Vuksanovic O."/>
            <person name="Mourched A.-S."/>
            <person name="Charusanti P."/>
            <person name="Shaw S."/>
            <person name="Blin K."/>
            <person name="Weber T."/>
        </authorList>
    </citation>
    <scope>NUCLEOTIDE SEQUENCE</scope>
    <source>
        <strain evidence="5">NBC_00303</strain>
    </source>
</reference>
<dbReference type="GeneID" id="95495753"/>
<evidence type="ECO:0000313" key="5">
    <source>
        <dbReference type="EMBL" id="WUN78247.1"/>
    </source>
</evidence>
<evidence type="ECO:0000313" key="6">
    <source>
        <dbReference type="Proteomes" id="UP001432312"/>
    </source>
</evidence>
<name>A0ABZ1Q722_9ACTN</name>
<dbReference type="Gene3D" id="1.10.10.60">
    <property type="entry name" value="Homeodomain-like"/>
    <property type="match status" value="1"/>
</dbReference>
<sequence length="345" mass="37533">MHPSAINGTVSAHLTRSLVAALADPRAGGLSRLPDLGAEVLGDDRARVSTASLLTVWENLVLTEPHTLIGPLILEEAPIGAFGLWDYLITSGPTLRESLAQAVDLIAVVGDPAAEKLVVEEGGGRFTVRHATGSWGPDVVEAVDLFALSLFLTRARSATGLDIVPSRVTVTHRAPRRSRQLARLFGTDRIHFGAPYNSISFTEDDVRVPLPRAQPGVDRILAQHAELVLAASRPVLGWLDRFRAVLTAAFRDGTVGLEEVACRLAVSPRTLQRRLSEHDTTWREQTERVRHELTLDLLHSTDLPLRAVAGRVGYSDVRVLRRAVRRWSGTTPGELRKAAPADRTG</sequence>
<evidence type="ECO:0000256" key="2">
    <source>
        <dbReference type="ARBA" id="ARBA00023125"/>
    </source>
</evidence>
<accession>A0ABZ1Q722</accession>
<dbReference type="RefSeq" id="WP_328738841.1">
    <property type="nucleotide sequence ID" value="NZ_CP108036.1"/>
</dbReference>
<evidence type="ECO:0000256" key="3">
    <source>
        <dbReference type="ARBA" id="ARBA00023163"/>
    </source>
</evidence>